<comment type="caution">
    <text evidence="10">The sequence shown here is derived from an EMBL/GenBank/DDBJ whole genome shotgun (WGS) entry which is preliminary data.</text>
</comment>
<dbReference type="InterPro" id="IPR036938">
    <property type="entry name" value="PAP2/HPO_sf"/>
</dbReference>
<evidence type="ECO:0000256" key="5">
    <source>
        <dbReference type="ARBA" id="ARBA00022729"/>
    </source>
</evidence>
<dbReference type="PIRSF" id="PIRSF000897">
    <property type="entry name" value="Acid_Ptase_ClsA"/>
    <property type="match status" value="1"/>
</dbReference>
<evidence type="ECO:0000313" key="10">
    <source>
        <dbReference type="EMBL" id="NQV66157.1"/>
    </source>
</evidence>
<dbReference type="InterPro" id="IPR000326">
    <property type="entry name" value="PAP2/HPO"/>
</dbReference>
<reference evidence="10" key="1">
    <citation type="submission" date="2020-05" db="EMBL/GenBank/DDBJ databases">
        <title>Sulfur intermediates as new biogeochemical hubs in an aquatic model microbial ecosystem.</title>
        <authorList>
            <person name="Vigneron A."/>
        </authorList>
    </citation>
    <scope>NUCLEOTIDE SEQUENCE</scope>
    <source>
        <strain evidence="10">Bin.250</strain>
    </source>
</reference>
<keyword evidence="6" id="KW-0574">Periplasm</keyword>
<evidence type="ECO:0000313" key="11">
    <source>
        <dbReference type="Proteomes" id="UP000754644"/>
    </source>
</evidence>
<evidence type="ECO:0000256" key="7">
    <source>
        <dbReference type="ARBA" id="ARBA00022801"/>
    </source>
</evidence>
<dbReference type="Proteomes" id="UP000754644">
    <property type="component" value="Unassembled WGS sequence"/>
</dbReference>
<comment type="catalytic activity">
    <reaction evidence="1 8">
        <text>a phosphate monoester + H2O = an alcohol + phosphate</text>
        <dbReference type="Rhea" id="RHEA:15017"/>
        <dbReference type="ChEBI" id="CHEBI:15377"/>
        <dbReference type="ChEBI" id="CHEBI:30879"/>
        <dbReference type="ChEBI" id="CHEBI:43474"/>
        <dbReference type="ChEBI" id="CHEBI:67140"/>
        <dbReference type="EC" id="3.1.3.2"/>
    </reaction>
</comment>
<dbReference type="InterPro" id="IPR001011">
    <property type="entry name" value="Acid_Pase_classA_bac"/>
</dbReference>
<dbReference type="Gene3D" id="1.20.144.10">
    <property type="entry name" value="Phosphatidic acid phosphatase type 2/haloperoxidase"/>
    <property type="match status" value="1"/>
</dbReference>
<dbReference type="InterPro" id="IPR018296">
    <property type="entry name" value="Acid_Pase_classA_bac_CS"/>
</dbReference>
<dbReference type="EMBL" id="JABMOJ010000468">
    <property type="protein sequence ID" value="NQV66157.1"/>
    <property type="molecule type" value="Genomic_DNA"/>
</dbReference>
<dbReference type="CDD" id="cd03397">
    <property type="entry name" value="PAP2_acid_phosphatase"/>
    <property type="match status" value="1"/>
</dbReference>
<dbReference type="PROSITE" id="PS01157">
    <property type="entry name" value="ACID_PHOSPH_CL_A"/>
    <property type="match status" value="1"/>
</dbReference>
<proteinExistence type="inferred from homology"/>
<evidence type="ECO:0000256" key="2">
    <source>
        <dbReference type="ARBA" id="ARBA00004418"/>
    </source>
</evidence>
<evidence type="ECO:0000256" key="4">
    <source>
        <dbReference type="ARBA" id="ARBA00012646"/>
    </source>
</evidence>
<organism evidence="10 11">
    <name type="scientific">SAR86 cluster bacterium</name>
    <dbReference type="NCBI Taxonomy" id="2030880"/>
    <lineage>
        <taxon>Bacteria</taxon>
        <taxon>Pseudomonadati</taxon>
        <taxon>Pseudomonadota</taxon>
        <taxon>Gammaproteobacteria</taxon>
        <taxon>SAR86 cluster</taxon>
    </lineage>
</organism>
<feature type="domain" description="Phosphatidic acid phosphatase type 2/haloperoxidase" evidence="9">
    <location>
        <begin position="138"/>
        <end position="247"/>
    </location>
</feature>
<dbReference type="PRINTS" id="PR00483">
    <property type="entry name" value="BACPHPHTASE"/>
</dbReference>
<keyword evidence="5" id="KW-0732">Signal</keyword>
<dbReference type="EC" id="3.1.3.2" evidence="4 8"/>
<evidence type="ECO:0000256" key="3">
    <source>
        <dbReference type="ARBA" id="ARBA00009017"/>
    </source>
</evidence>
<evidence type="ECO:0000256" key="1">
    <source>
        <dbReference type="ARBA" id="ARBA00000032"/>
    </source>
</evidence>
<gene>
    <name evidence="10" type="ORF">HQ497_12415</name>
</gene>
<keyword evidence="7 8" id="KW-0378">Hydrolase</keyword>
<evidence type="ECO:0000259" key="9">
    <source>
        <dbReference type="SMART" id="SM00014"/>
    </source>
</evidence>
<evidence type="ECO:0000256" key="6">
    <source>
        <dbReference type="ARBA" id="ARBA00022764"/>
    </source>
</evidence>
<protein>
    <recommendedName>
        <fullName evidence="4 8">Acid phosphatase</fullName>
        <ecNumber evidence="4 8">3.1.3.2</ecNumber>
    </recommendedName>
</protein>
<accession>A0A972W0N7</accession>
<dbReference type="Pfam" id="PF01569">
    <property type="entry name" value="PAP2"/>
    <property type="match status" value="1"/>
</dbReference>
<dbReference type="AlphaFoldDB" id="A0A972W0N7"/>
<comment type="subcellular location">
    <subcellularLocation>
        <location evidence="2">Periplasm</location>
    </subcellularLocation>
</comment>
<sequence>MAQVIDLSRGGIGVFAGPGRARNILALLGLLLLTACSSKPYEPAPVDEIRPGILRGYLSVADLPDSLGLLPAPPALGSAAEAQDIWLSGIALTLQGSPRWALATQDAVYTFPEVAGTFSCAINAPINEIDTPHTYRVLRRSLVDAGYSTAVAKNHYKRPRPFMVNSQPTCTPDSELALRDNGSYPSGHTAFGWAWGLILSELVPERTNQIIKRGRAYGVSRMVCNVHWNSDVESGRTMAAATVARLHADPVFQLDMAAAKQELAELISRGLPPSRDCAVEAAALDFTPVL</sequence>
<dbReference type="SUPFAM" id="SSF48317">
    <property type="entry name" value="Acid phosphatase/Vanadium-dependent haloperoxidase"/>
    <property type="match status" value="1"/>
</dbReference>
<dbReference type="GO" id="GO:0003993">
    <property type="term" value="F:acid phosphatase activity"/>
    <property type="evidence" value="ECO:0007669"/>
    <property type="project" value="UniProtKB-EC"/>
</dbReference>
<comment type="similarity">
    <text evidence="3 8">Belongs to the class A bacterial acid phosphatase family.</text>
</comment>
<dbReference type="SMART" id="SM00014">
    <property type="entry name" value="acidPPc"/>
    <property type="match status" value="1"/>
</dbReference>
<evidence type="ECO:0000256" key="8">
    <source>
        <dbReference type="PIRNR" id="PIRNR000897"/>
    </source>
</evidence>
<name>A0A972W0N7_9GAMM</name>
<dbReference type="GO" id="GO:0030288">
    <property type="term" value="C:outer membrane-bounded periplasmic space"/>
    <property type="evidence" value="ECO:0007669"/>
    <property type="project" value="InterPro"/>
</dbReference>